<name>A0A387HSJ6_9ACTN</name>
<sequence>MNDDVVHIVPCDDQSVEEIAEVLSQAAAEQGLDDEVVIDGEEVIAPRSLMTGSAPVVGVGFPPPPAETSPDGSSHDGQYYRLQSPIALGLPHRGQ</sequence>
<protein>
    <submittedName>
        <fullName evidence="2">Uncharacterized protein</fullName>
    </submittedName>
</protein>
<organism evidence="2 3">
    <name type="scientific">Streptomyces hundungensis</name>
    <dbReference type="NCBI Taxonomy" id="1077946"/>
    <lineage>
        <taxon>Bacteria</taxon>
        <taxon>Bacillati</taxon>
        <taxon>Actinomycetota</taxon>
        <taxon>Actinomycetes</taxon>
        <taxon>Kitasatosporales</taxon>
        <taxon>Streptomycetaceae</taxon>
        <taxon>Streptomyces</taxon>
    </lineage>
</organism>
<dbReference type="RefSeq" id="WP_162952707.1">
    <property type="nucleotide sequence ID" value="NZ_CP032698.1"/>
</dbReference>
<proteinExistence type="predicted"/>
<feature type="region of interest" description="Disordered" evidence="1">
    <location>
        <begin position="55"/>
        <end position="95"/>
    </location>
</feature>
<dbReference type="AlphaFoldDB" id="A0A387HSJ6"/>
<gene>
    <name evidence="2" type="ORF">DWB77_07338</name>
</gene>
<reference evidence="2 3" key="1">
    <citation type="submission" date="2018-10" db="EMBL/GenBank/DDBJ databases">
        <title>Relationship between Morphology and Antimicrobial Activity in Streptomyces.</title>
        <authorList>
            <person name="Kang H.J."/>
            <person name="Kim S.B."/>
        </authorList>
    </citation>
    <scope>NUCLEOTIDE SEQUENCE [LARGE SCALE GENOMIC DNA]</scope>
    <source>
        <strain evidence="2 3">BH38</strain>
    </source>
</reference>
<dbReference type="EMBL" id="CP032698">
    <property type="protein sequence ID" value="AYG85122.1"/>
    <property type="molecule type" value="Genomic_DNA"/>
</dbReference>
<dbReference type="Proteomes" id="UP000271554">
    <property type="component" value="Chromosome"/>
</dbReference>
<keyword evidence="3" id="KW-1185">Reference proteome</keyword>
<evidence type="ECO:0000313" key="3">
    <source>
        <dbReference type="Proteomes" id="UP000271554"/>
    </source>
</evidence>
<dbReference type="KEGG" id="shun:DWB77_07338"/>
<accession>A0A387HSJ6</accession>
<evidence type="ECO:0000313" key="2">
    <source>
        <dbReference type="EMBL" id="AYG85122.1"/>
    </source>
</evidence>
<evidence type="ECO:0000256" key="1">
    <source>
        <dbReference type="SAM" id="MobiDB-lite"/>
    </source>
</evidence>